<comment type="caution">
    <text evidence="1">The sequence shown here is derived from an EMBL/GenBank/DDBJ whole genome shotgun (WGS) entry which is preliminary data.</text>
</comment>
<reference evidence="1 2" key="1">
    <citation type="journal article" date="2022" name="bioRxiv">
        <title>The genome of the oomycete Peronosclerospora sorghi, a cosmopolitan pathogen of maize and sorghum, is inflated with dispersed pseudogenes.</title>
        <authorList>
            <person name="Fletcher K."/>
            <person name="Martin F."/>
            <person name="Isakeit T."/>
            <person name="Cavanaugh K."/>
            <person name="Magill C."/>
            <person name="Michelmore R."/>
        </authorList>
    </citation>
    <scope>NUCLEOTIDE SEQUENCE [LARGE SCALE GENOMIC DNA]</scope>
    <source>
        <strain evidence="1">P6</strain>
    </source>
</reference>
<proteinExistence type="predicted"/>
<keyword evidence="2" id="KW-1185">Reference proteome</keyword>
<evidence type="ECO:0000313" key="1">
    <source>
        <dbReference type="EMBL" id="KAI9909408.1"/>
    </source>
</evidence>
<sequence length="75" mass="8637">MMSRQLQEFDSAQRHAERLKLQSATMSLSAAAEHVDADMIILETRRNLHSKTNFLLLLPLKYAAHLFPHCYAFAH</sequence>
<protein>
    <submittedName>
        <fullName evidence="1">Uncharacterized protein</fullName>
    </submittedName>
</protein>
<name>A0ACC0VUJ1_9STRA</name>
<organism evidence="1 2">
    <name type="scientific">Peronosclerospora sorghi</name>
    <dbReference type="NCBI Taxonomy" id="230839"/>
    <lineage>
        <taxon>Eukaryota</taxon>
        <taxon>Sar</taxon>
        <taxon>Stramenopiles</taxon>
        <taxon>Oomycota</taxon>
        <taxon>Peronosporomycetes</taxon>
        <taxon>Peronosporales</taxon>
        <taxon>Peronosporaceae</taxon>
        <taxon>Peronosclerospora</taxon>
    </lineage>
</organism>
<dbReference type="EMBL" id="CM047586">
    <property type="protein sequence ID" value="KAI9909408.1"/>
    <property type="molecule type" value="Genomic_DNA"/>
</dbReference>
<gene>
    <name evidence="1" type="ORF">PsorP6_014731</name>
</gene>
<evidence type="ECO:0000313" key="2">
    <source>
        <dbReference type="Proteomes" id="UP001163321"/>
    </source>
</evidence>
<dbReference type="Proteomes" id="UP001163321">
    <property type="component" value="Chromosome 7"/>
</dbReference>
<accession>A0ACC0VUJ1</accession>